<keyword evidence="2" id="KW-1185">Reference proteome</keyword>
<comment type="caution">
    <text evidence="1">The sequence shown here is derived from an EMBL/GenBank/DDBJ whole genome shotgun (WGS) entry which is preliminary data.</text>
</comment>
<dbReference type="EMBL" id="JAKREW010000030">
    <property type="protein sequence ID" value="MCG7507888.1"/>
    <property type="molecule type" value="Genomic_DNA"/>
</dbReference>
<dbReference type="Pfam" id="PF20084">
    <property type="entry name" value="TrbK"/>
    <property type="match status" value="1"/>
</dbReference>
<organism evidence="1 2">
    <name type="scientific">Mesorhizobium retamae</name>
    <dbReference type="NCBI Taxonomy" id="2912854"/>
    <lineage>
        <taxon>Bacteria</taxon>
        <taxon>Pseudomonadati</taxon>
        <taxon>Pseudomonadota</taxon>
        <taxon>Alphaproteobacteria</taxon>
        <taxon>Hyphomicrobiales</taxon>
        <taxon>Phyllobacteriaceae</taxon>
        <taxon>Mesorhizobium</taxon>
    </lineage>
</organism>
<reference evidence="1 2" key="1">
    <citation type="submission" date="2022-02" db="EMBL/GenBank/DDBJ databases">
        <title>Draft genome sequence of Mezorhizobium retamae strain IRAMC:0171 isolated from Retama raetam nodules.</title>
        <authorList>
            <person name="Bengaied R."/>
            <person name="Sbissi I."/>
            <person name="Huber K."/>
            <person name="Ghodbane F."/>
            <person name="Nouioui I."/>
            <person name="Tarhouni M."/>
            <person name="Gtari M."/>
        </authorList>
    </citation>
    <scope>NUCLEOTIDE SEQUENCE [LARGE SCALE GENOMIC DNA]</scope>
    <source>
        <strain evidence="1 2">IRAMC:0171</strain>
    </source>
</reference>
<dbReference type="InterPro" id="IPR027587">
    <property type="entry name" value="TrbK"/>
</dbReference>
<dbReference type="RefSeq" id="WP_239369406.1">
    <property type="nucleotide sequence ID" value="NZ_JAKREW010000030.1"/>
</dbReference>
<sequence length="95" mass="10395">MDGKMLARLGAVVFVAVAITATAIEMTRKEEAPGTEPMRLIEPARNPLREGQRRCQQLGQRAANDPDCLRVWAEARDRFLGRTPQATPPAPNGGK</sequence>
<evidence type="ECO:0000313" key="2">
    <source>
        <dbReference type="Proteomes" id="UP001201701"/>
    </source>
</evidence>
<dbReference type="Proteomes" id="UP001201701">
    <property type="component" value="Unassembled WGS sequence"/>
</dbReference>
<proteinExistence type="predicted"/>
<dbReference type="NCBIfam" id="TIGR04360">
    <property type="entry name" value="other_trbK"/>
    <property type="match status" value="1"/>
</dbReference>
<accession>A0ABS9QKA9</accession>
<evidence type="ECO:0000313" key="1">
    <source>
        <dbReference type="EMBL" id="MCG7507888.1"/>
    </source>
</evidence>
<gene>
    <name evidence="1" type="primary">trbK-alt</name>
    <name evidence="1" type="ORF">L4923_22880</name>
</gene>
<name>A0ABS9QKA9_9HYPH</name>
<protein>
    <submittedName>
        <fullName evidence="1">Entry exclusion protein TrbK-alt</fullName>
    </submittedName>
</protein>